<sequence>MMALFHPWGALRMSMFGWAETVADLPEPPTLAVTEEKLRRLVPSGKPAIIAGIAAGFDWQAADYGVTTRLRLCHFLAQAAHETDRFRTLQEYGNTAYFARYEGRRDLGNVQPGDGARFHGRGVFQLTGRSNYRRYGALLGLDLEANPELAKDPAISLAIAFAYWRERGINEAADGDDVVRVTRLINGGRNGLAERTRLLAVAKGIWL</sequence>
<protein>
    <submittedName>
        <fullName evidence="2">Glycoside hydrolase</fullName>
    </submittedName>
</protein>
<dbReference type="EMBL" id="QQTP01000002">
    <property type="protein sequence ID" value="RDJ27999.1"/>
    <property type="molecule type" value="Genomic_DNA"/>
</dbReference>
<dbReference type="InterPro" id="IPR052354">
    <property type="entry name" value="Cell_Wall_Dynamics_Protein"/>
</dbReference>
<dbReference type="AlphaFoldDB" id="A0A370L9V4"/>
<keyword evidence="2" id="KW-0378">Hydrolase</keyword>
<accession>A0A370L9V4</accession>
<dbReference type="Pfam" id="PF00182">
    <property type="entry name" value="Glyco_hydro_19"/>
    <property type="match status" value="1"/>
</dbReference>
<dbReference type="OrthoDB" id="3078754at2"/>
<evidence type="ECO:0000313" key="2">
    <source>
        <dbReference type="EMBL" id="RDJ27999.1"/>
    </source>
</evidence>
<gene>
    <name evidence="2" type="ORF">DWE98_05180</name>
</gene>
<organism evidence="2 3">
    <name type="scientific">Bosea caraganae</name>
    <dbReference type="NCBI Taxonomy" id="2763117"/>
    <lineage>
        <taxon>Bacteria</taxon>
        <taxon>Pseudomonadati</taxon>
        <taxon>Pseudomonadota</taxon>
        <taxon>Alphaproteobacteria</taxon>
        <taxon>Hyphomicrobiales</taxon>
        <taxon>Boseaceae</taxon>
        <taxon>Bosea</taxon>
    </lineage>
</organism>
<reference evidence="3" key="1">
    <citation type="submission" date="2018-07" db="EMBL/GenBank/DDBJ databases">
        <authorList>
            <person name="Safronova V.I."/>
            <person name="Chirak E.R."/>
            <person name="Sazanova A.L."/>
        </authorList>
    </citation>
    <scope>NUCLEOTIDE SEQUENCE [LARGE SCALE GENOMIC DNA]</scope>
    <source>
        <strain evidence="3">RCAM04685</strain>
    </source>
</reference>
<dbReference type="GO" id="GO:0004568">
    <property type="term" value="F:chitinase activity"/>
    <property type="evidence" value="ECO:0007669"/>
    <property type="project" value="InterPro"/>
</dbReference>
<comment type="caution">
    <text evidence="2">The sequence shown here is derived from an EMBL/GenBank/DDBJ whole genome shotgun (WGS) entry which is preliminary data.</text>
</comment>
<dbReference type="InterPro" id="IPR023346">
    <property type="entry name" value="Lysozyme-like_dom_sf"/>
</dbReference>
<dbReference type="Proteomes" id="UP000255207">
    <property type="component" value="Unassembled WGS sequence"/>
</dbReference>
<proteinExistence type="predicted"/>
<feature type="domain" description="Glycoside hydrolase family 19 catalytic" evidence="1">
    <location>
        <begin position="67"/>
        <end position="166"/>
    </location>
</feature>
<evidence type="ECO:0000313" key="3">
    <source>
        <dbReference type="Proteomes" id="UP000255207"/>
    </source>
</evidence>
<dbReference type="GO" id="GO:0016998">
    <property type="term" value="P:cell wall macromolecule catabolic process"/>
    <property type="evidence" value="ECO:0007669"/>
    <property type="project" value="InterPro"/>
</dbReference>
<dbReference type="InterPro" id="IPR000726">
    <property type="entry name" value="Glyco_hydro_19_cat"/>
</dbReference>
<dbReference type="SUPFAM" id="SSF53955">
    <property type="entry name" value="Lysozyme-like"/>
    <property type="match status" value="1"/>
</dbReference>
<dbReference type="PANTHER" id="PTHR34408">
    <property type="entry name" value="FAMILY PROTEIN, PUTATIVE-RELATED"/>
    <property type="match status" value="1"/>
</dbReference>
<name>A0A370L9V4_9HYPH</name>
<dbReference type="Gene3D" id="1.10.530.10">
    <property type="match status" value="1"/>
</dbReference>
<dbReference type="PANTHER" id="PTHR34408:SF1">
    <property type="entry name" value="GLYCOSYL HYDROLASE FAMILY 19 DOMAIN-CONTAINING PROTEIN HI_1415"/>
    <property type="match status" value="1"/>
</dbReference>
<evidence type="ECO:0000259" key="1">
    <source>
        <dbReference type="Pfam" id="PF00182"/>
    </source>
</evidence>
<keyword evidence="3" id="KW-1185">Reference proteome</keyword>
<dbReference type="GO" id="GO:0006032">
    <property type="term" value="P:chitin catabolic process"/>
    <property type="evidence" value="ECO:0007669"/>
    <property type="project" value="InterPro"/>
</dbReference>